<keyword evidence="1" id="KW-0677">Repeat</keyword>
<evidence type="ECO:0000259" key="3">
    <source>
        <dbReference type="SMART" id="SM00322"/>
    </source>
</evidence>
<evidence type="ECO:0000313" key="6">
    <source>
        <dbReference type="WBParaSite" id="EgrG_000782000"/>
    </source>
</evidence>
<feature type="domain" description="K Homology" evidence="3">
    <location>
        <begin position="30"/>
        <end position="100"/>
    </location>
</feature>
<dbReference type="EMBL" id="LK028576">
    <property type="protein sequence ID" value="CDS15421.1"/>
    <property type="molecule type" value="Genomic_DNA"/>
</dbReference>
<dbReference type="GO" id="GO:0003723">
    <property type="term" value="F:RNA binding"/>
    <property type="evidence" value="ECO:0007669"/>
    <property type="project" value="UniProtKB-UniRule"/>
</dbReference>
<evidence type="ECO:0000313" key="5">
    <source>
        <dbReference type="Proteomes" id="UP000492820"/>
    </source>
</evidence>
<organism evidence="4">
    <name type="scientific">Echinococcus granulosus</name>
    <name type="common">Hydatid tapeworm</name>
    <dbReference type="NCBI Taxonomy" id="6210"/>
    <lineage>
        <taxon>Eukaryota</taxon>
        <taxon>Metazoa</taxon>
        <taxon>Spiralia</taxon>
        <taxon>Lophotrochozoa</taxon>
        <taxon>Platyhelminthes</taxon>
        <taxon>Cestoda</taxon>
        <taxon>Eucestoda</taxon>
        <taxon>Cyclophyllidea</taxon>
        <taxon>Taeniidae</taxon>
        <taxon>Echinococcus</taxon>
        <taxon>Echinococcus granulosus group</taxon>
    </lineage>
</organism>
<dbReference type="SUPFAM" id="SSF54791">
    <property type="entry name" value="Eukaryotic type KH-domain (KH-domain type I)"/>
    <property type="match status" value="1"/>
</dbReference>
<dbReference type="Gene3D" id="3.30.1370.10">
    <property type="entry name" value="K Homology domain, type 1"/>
    <property type="match status" value="1"/>
</dbReference>
<reference evidence="4 5" key="1">
    <citation type="journal article" date="2013" name="Nature">
        <title>The genomes of four tapeworm species reveal adaptations to parasitism.</title>
        <authorList>
            <person name="Tsai I.J."/>
            <person name="Zarowiecki M."/>
            <person name="Holroyd N."/>
            <person name="Garciarrubio A."/>
            <person name="Sanchez-Flores A."/>
            <person name="Brooks K.L."/>
            <person name="Tracey A."/>
            <person name="Bobes R.J."/>
            <person name="Fragoso G."/>
            <person name="Sciutto E."/>
            <person name="Aslett M."/>
            <person name="Beasley H."/>
            <person name="Bennett H.M."/>
            <person name="Cai J."/>
            <person name="Camicia F."/>
            <person name="Clark R."/>
            <person name="Cucher M."/>
            <person name="De Silva N."/>
            <person name="Day T.A."/>
            <person name="Deplazes P."/>
            <person name="Estrada K."/>
            <person name="Fernandez C."/>
            <person name="Holland P.W."/>
            <person name="Hou J."/>
            <person name="Hu S."/>
            <person name="Huckvale T."/>
            <person name="Hung S.S."/>
            <person name="Kamenetzky L."/>
            <person name="Keane J.A."/>
            <person name="Kiss F."/>
            <person name="Koziol U."/>
            <person name="Lambert O."/>
            <person name="Liu K."/>
            <person name="Luo X."/>
            <person name="Luo Y."/>
            <person name="Macchiaroli N."/>
            <person name="Nichol S."/>
            <person name="Paps J."/>
            <person name="Parkinson J."/>
            <person name="Pouchkina-Stantcheva N."/>
            <person name="Riddiford N."/>
            <person name="Rosenzvit M."/>
            <person name="Salinas G."/>
            <person name="Wasmuth J.D."/>
            <person name="Zamanian M."/>
            <person name="Zheng Y."/>
            <person name="Cai X."/>
            <person name="Soberon X."/>
            <person name="Olson P.D."/>
            <person name="Laclette J.P."/>
            <person name="Brehm K."/>
            <person name="Berriman M."/>
            <person name="Garciarrubio A."/>
            <person name="Bobes R.J."/>
            <person name="Fragoso G."/>
            <person name="Sanchez-Flores A."/>
            <person name="Estrada K."/>
            <person name="Cevallos M.A."/>
            <person name="Morett E."/>
            <person name="Gonzalez V."/>
            <person name="Portillo T."/>
            <person name="Ochoa-Leyva A."/>
            <person name="Jose M.V."/>
            <person name="Sciutto E."/>
            <person name="Landa A."/>
            <person name="Jimenez L."/>
            <person name="Valdes V."/>
            <person name="Carrero J.C."/>
            <person name="Larralde C."/>
            <person name="Morales-Montor J."/>
            <person name="Limon-Lason J."/>
            <person name="Soberon X."/>
            <person name="Laclette J.P."/>
        </authorList>
    </citation>
    <scope>NUCLEOTIDE SEQUENCE [LARGE SCALE GENOMIC DNA]</scope>
</reference>
<dbReference type="Pfam" id="PF00013">
    <property type="entry name" value="KH_1"/>
    <property type="match status" value="1"/>
</dbReference>
<dbReference type="OrthoDB" id="442947at2759"/>
<dbReference type="InterPro" id="IPR004088">
    <property type="entry name" value="KH_dom_type_1"/>
</dbReference>
<protein>
    <submittedName>
        <fullName evidence="4 6">Polyrc binding protein</fullName>
    </submittedName>
</protein>
<dbReference type="SMART" id="SM00322">
    <property type="entry name" value="KH"/>
    <property type="match status" value="1"/>
</dbReference>
<proteinExistence type="predicted"/>
<evidence type="ECO:0000256" key="1">
    <source>
        <dbReference type="ARBA" id="ARBA00022737"/>
    </source>
</evidence>
<dbReference type="PROSITE" id="PS50084">
    <property type="entry name" value="KH_TYPE_1"/>
    <property type="match status" value="1"/>
</dbReference>
<dbReference type="Proteomes" id="UP000492820">
    <property type="component" value="Unassembled WGS sequence"/>
</dbReference>
<dbReference type="InterPro" id="IPR036612">
    <property type="entry name" value="KH_dom_type_1_sf"/>
</dbReference>
<gene>
    <name evidence="4" type="ORF">EgrG_000782000</name>
</gene>
<reference evidence="6" key="3">
    <citation type="submission" date="2020-10" db="UniProtKB">
        <authorList>
            <consortium name="WormBaseParasite"/>
        </authorList>
    </citation>
    <scope>IDENTIFICATION</scope>
</reference>
<reference evidence="4" key="2">
    <citation type="submission" date="2014-06" db="EMBL/GenBank/DDBJ databases">
        <authorList>
            <person name="Aslett M."/>
        </authorList>
    </citation>
    <scope>NUCLEOTIDE SEQUENCE</scope>
</reference>
<accession>A0A068WCN0</accession>
<dbReference type="WBParaSite" id="EgrG_000782000">
    <property type="protein sequence ID" value="EgrG_000782000"/>
    <property type="gene ID" value="EgrG_000782000"/>
</dbReference>
<dbReference type="PANTHER" id="PTHR10288">
    <property type="entry name" value="KH DOMAIN CONTAINING RNA BINDING PROTEIN"/>
    <property type="match status" value="1"/>
</dbReference>
<dbReference type="AlphaFoldDB" id="A0A068WCN0"/>
<evidence type="ECO:0000313" key="4">
    <source>
        <dbReference type="EMBL" id="CDS15421.1"/>
    </source>
</evidence>
<sequence>MQGFRTPFDCDMISPAEFGCRFPQNQSSCMEVTKSLLLRDELVGCIIGRGGSKINMIRQASKAFIKIADAEEGNTFRRITIKGTPNSVQMAIFYINYTVNLHQQIVQMNLAIDMATKTRSRSGEYPQ</sequence>
<dbReference type="InterPro" id="IPR004087">
    <property type="entry name" value="KH_dom"/>
</dbReference>
<keyword evidence="2" id="KW-0694">RNA-binding</keyword>
<evidence type="ECO:0000256" key="2">
    <source>
        <dbReference type="PROSITE-ProRule" id="PRU00117"/>
    </source>
</evidence>
<name>A0A068WCN0_ECHGR</name>